<feature type="domain" description="Acyl-CoA oxidase/dehydrogenase middle" evidence="7">
    <location>
        <begin position="467"/>
        <end position="559"/>
    </location>
</feature>
<dbReference type="InterPro" id="IPR009075">
    <property type="entry name" value="AcylCo_DH/oxidase_C"/>
</dbReference>
<dbReference type="Gene3D" id="1.20.140.10">
    <property type="entry name" value="Butyryl-CoA Dehydrogenase, subunit A, domain 3"/>
    <property type="match status" value="2"/>
</dbReference>
<comment type="caution">
    <text evidence="9">The sequence shown here is derived from an EMBL/GenBank/DDBJ whole genome shotgun (WGS) entry which is preliminary data.</text>
</comment>
<dbReference type="GO" id="GO:0050660">
    <property type="term" value="F:flavin adenine dinucleotide binding"/>
    <property type="evidence" value="ECO:0007669"/>
    <property type="project" value="InterPro"/>
</dbReference>
<dbReference type="InterPro" id="IPR052161">
    <property type="entry name" value="Mycobact_Acyl-CoA_DH"/>
</dbReference>
<dbReference type="InterPro" id="IPR006091">
    <property type="entry name" value="Acyl-CoA_Oxase/DH_mid-dom"/>
</dbReference>
<evidence type="ECO:0000256" key="2">
    <source>
        <dbReference type="ARBA" id="ARBA00009347"/>
    </source>
</evidence>
<dbReference type="Gene3D" id="1.10.540.10">
    <property type="entry name" value="Acyl-CoA dehydrogenase/oxidase, N-terminal domain"/>
    <property type="match status" value="2"/>
</dbReference>
<keyword evidence="5" id="KW-0560">Oxidoreductase</keyword>
<reference evidence="9 10" key="1">
    <citation type="journal article" date="2015" name="Stand. Genomic Sci.">
        <title>Genomic Encyclopedia of Bacterial and Archaeal Type Strains, Phase III: the genomes of soil and plant-associated and newly described type strains.</title>
        <authorList>
            <person name="Whitman W.B."/>
            <person name="Woyke T."/>
            <person name="Klenk H.P."/>
            <person name="Zhou Y."/>
            <person name="Lilburn T.G."/>
            <person name="Beck B.J."/>
            <person name="De Vos P."/>
            <person name="Vandamme P."/>
            <person name="Eisen J.A."/>
            <person name="Garrity G."/>
            <person name="Hugenholtz P."/>
            <person name="Kyrpides N.C."/>
        </authorList>
    </citation>
    <scope>NUCLEOTIDE SEQUENCE [LARGE SCALE GENOMIC DNA]</scope>
    <source>
        <strain evidence="9 10">CGMCC 1.7748</strain>
    </source>
</reference>
<evidence type="ECO:0000256" key="3">
    <source>
        <dbReference type="ARBA" id="ARBA00022630"/>
    </source>
</evidence>
<dbReference type="Pfam" id="PF02770">
    <property type="entry name" value="Acyl-CoA_dh_M"/>
    <property type="match status" value="1"/>
</dbReference>
<dbReference type="GO" id="GO:0005886">
    <property type="term" value="C:plasma membrane"/>
    <property type="evidence" value="ECO:0007669"/>
    <property type="project" value="TreeGrafter"/>
</dbReference>
<dbReference type="Proteomes" id="UP000316624">
    <property type="component" value="Unassembled WGS sequence"/>
</dbReference>
<dbReference type="PANTHER" id="PTHR43292:SF3">
    <property type="entry name" value="ACYL-COA DEHYDROGENASE FADE29"/>
    <property type="match status" value="1"/>
</dbReference>
<keyword evidence="3" id="KW-0285">Flavoprotein</keyword>
<dbReference type="Pfam" id="PF02771">
    <property type="entry name" value="Acyl-CoA_dh_N"/>
    <property type="match status" value="1"/>
</dbReference>
<keyword evidence="10" id="KW-1185">Reference proteome</keyword>
<feature type="domain" description="Acyl-CoA dehydrogenase/oxidase N-terminal" evidence="8">
    <location>
        <begin position="6"/>
        <end position="85"/>
    </location>
</feature>
<dbReference type="InterPro" id="IPR037069">
    <property type="entry name" value="AcylCoA_DH/ox_N_sf"/>
</dbReference>
<sequence length="730" mass="78402">MQLKFSESQTMLQDTVARLFADEVTSARLREAEASGLDKALWDQLVALGIVGMRALAPEDGGMSLMDAAIVAEQMGRHVAPVPLVEAIVATALLHRAKAPRALLDAVEGGAVATIALSPATTGRPLPVLGGSVAHVIVALVGGDLVALVGAAGERARNIADATVAMIDVAVAEEHHVLASGSEAEALYNAALEEWRVLTAAALAGLGRRALELAAAYSGERIAYGVPIGSFQGIAHPMADAAINMDGAKLLTWRAISSIAAGQERAGARAAMAYWWAAHSVDQAVKHAVRTFGGYGVSLEYDVQIYFRRAKLHALIAGDPNEQLDRIAARLWDGEAAALPSAGDVGIDFEWGERAEAYAAEVRAFVEANITDDVRAKMHHSTSGFHAGFHKKMAEAGFAYPDMALDGKPRLSRYEVMAAAPMWEDMGWTRTPSSVTEFVAGMAQLWAQPDVKQEIVGAVLAGDALGALGFSEPQSGSDIFGAKFSAVRDGDEWVLNGQKMFTTNGHQAHYILMLTRTDNSGKKHQGLTMFIVPMNLPGIELHPVYTLQDEKTNITYFTDVRVPDRYRIGEVNDGARVMTSGLSFEHGGSGYHAAQKAMVRRAVDWARKMGPDGSRPIEDANMRRILARAAVRDEVADVLCRRQEWAGVEGVHEIAWGPMAKLFTTEMLYVDGSAIIEAAAPYSLVRGLDRDLDIVEVSMRRGIAMTIYGGTSEVHRSLIAEKSLGMPKSR</sequence>
<protein>
    <submittedName>
        <fullName evidence="9">Alkylation response protein AidB-like acyl-CoA dehydrogenase</fullName>
    </submittedName>
</protein>
<dbReference type="AlphaFoldDB" id="A0A562KN25"/>
<dbReference type="FunFam" id="2.40.110.10:FF:000002">
    <property type="entry name" value="Acyl-CoA dehydrogenase fadE12"/>
    <property type="match status" value="1"/>
</dbReference>
<evidence type="ECO:0000256" key="5">
    <source>
        <dbReference type="ARBA" id="ARBA00023002"/>
    </source>
</evidence>
<dbReference type="SUPFAM" id="SSF56645">
    <property type="entry name" value="Acyl-CoA dehydrogenase NM domain-like"/>
    <property type="match status" value="2"/>
</dbReference>
<evidence type="ECO:0000259" key="6">
    <source>
        <dbReference type="Pfam" id="PF00441"/>
    </source>
</evidence>
<proteinExistence type="inferred from homology"/>
<dbReference type="GO" id="GO:0016627">
    <property type="term" value="F:oxidoreductase activity, acting on the CH-CH group of donors"/>
    <property type="evidence" value="ECO:0007669"/>
    <property type="project" value="InterPro"/>
</dbReference>
<evidence type="ECO:0000256" key="1">
    <source>
        <dbReference type="ARBA" id="ARBA00001974"/>
    </source>
</evidence>
<comment type="cofactor">
    <cofactor evidence="1">
        <name>FAD</name>
        <dbReference type="ChEBI" id="CHEBI:57692"/>
    </cofactor>
</comment>
<keyword evidence="4" id="KW-0274">FAD</keyword>
<dbReference type="SUPFAM" id="SSF47203">
    <property type="entry name" value="Acyl-CoA dehydrogenase C-terminal domain-like"/>
    <property type="match status" value="2"/>
</dbReference>
<dbReference type="InterPro" id="IPR046373">
    <property type="entry name" value="Acyl-CoA_Oxase/DH_mid-dom_sf"/>
</dbReference>
<comment type="similarity">
    <text evidence="2">Belongs to the acyl-CoA dehydrogenase family.</text>
</comment>
<evidence type="ECO:0000256" key="4">
    <source>
        <dbReference type="ARBA" id="ARBA00022827"/>
    </source>
</evidence>
<dbReference type="InterPro" id="IPR009100">
    <property type="entry name" value="AcylCoA_DH/oxidase_NM_dom_sf"/>
</dbReference>
<dbReference type="RefSeq" id="WP_145071919.1">
    <property type="nucleotide sequence ID" value="NZ_JACIIY010000009.1"/>
</dbReference>
<accession>A0A562KN25</accession>
<gene>
    <name evidence="9" type="ORF">IQ35_00564</name>
</gene>
<evidence type="ECO:0000259" key="7">
    <source>
        <dbReference type="Pfam" id="PF02770"/>
    </source>
</evidence>
<evidence type="ECO:0000313" key="10">
    <source>
        <dbReference type="Proteomes" id="UP000316624"/>
    </source>
</evidence>
<dbReference type="InterPro" id="IPR013786">
    <property type="entry name" value="AcylCoA_DH/ox_N"/>
</dbReference>
<organism evidence="9 10">
    <name type="scientific">Sphingobium wenxiniae (strain DSM 21828 / CGMCC 1.7748 / JZ-1)</name>
    <dbReference type="NCBI Taxonomy" id="595605"/>
    <lineage>
        <taxon>Bacteria</taxon>
        <taxon>Pseudomonadati</taxon>
        <taxon>Pseudomonadota</taxon>
        <taxon>Alphaproteobacteria</taxon>
        <taxon>Sphingomonadales</taxon>
        <taxon>Sphingomonadaceae</taxon>
        <taxon>Sphingobium</taxon>
    </lineage>
</organism>
<dbReference type="PANTHER" id="PTHR43292">
    <property type="entry name" value="ACYL-COA DEHYDROGENASE"/>
    <property type="match status" value="1"/>
</dbReference>
<feature type="domain" description="Acyl-CoA dehydrogenase/oxidase C-terminal" evidence="6">
    <location>
        <begin position="572"/>
        <end position="722"/>
    </location>
</feature>
<dbReference type="Pfam" id="PF00441">
    <property type="entry name" value="Acyl-CoA_dh_1"/>
    <property type="match status" value="2"/>
</dbReference>
<feature type="domain" description="Acyl-CoA dehydrogenase/oxidase C-terminal" evidence="6">
    <location>
        <begin position="190"/>
        <end position="331"/>
    </location>
</feature>
<dbReference type="EMBL" id="VLKK01000002">
    <property type="protein sequence ID" value="TWH96633.1"/>
    <property type="molecule type" value="Genomic_DNA"/>
</dbReference>
<dbReference type="Gene3D" id="2.40.110.10">
    <property type="entry name" value="Butyryl-CoA Dehydrogenase, subunit A, domain 2"/>
    <property type="match status" value="1"/>
</dbReference>
<name>A0A562KN25_SPHWJ</name>
<evidence type="ECO:0000259" key="8">
    <source>
        <dbReference type="Pfam" id="PF02771"/>
    </source>
</evidence>
<dbReference type="InterPro" id="IPR036250">
    <property type="entry name" value="AcylCo_DH-like_C"/>
</dbReference>
<evidence type="ECO:0000313" key="9">
    <source>
        <dbReference type="EMBL" id="TWH96633.1"/>
    </source>
</evidence>